<gene>
    <name evidence="2" type="ORF">Baya_10750</name>
</gene>
<sequence>MQQVDLVVMDPTLSGEGMTNQGHIEHTLLDNQFVSTSSRTTAQIEGQQIHTSGEEESLKPMPSPSSAEKRNDRLSQQAKLSVQISRPASQSFRPIDSTERRGVIDNDIEIDCLNPLLVEFLSPQTDSTSVHIHALQHRRGESMAFVKEEQEREEE</sequence>
<name>A0A556UGE0_BAGYA</name>
<organism evidence="2 3">
    <name type="scientific">Bagarius yarrelli</name>
    <name type="common">Goonch</name>
    <name type="synonym">Bagrus yarrelli</name>
    <dbReference type="NCBI Taxonomy" id="175774"/>
    <lineage>
        <taxon>Eukaryota</taxon>
        <taxon>Metazoa</taxon>
        <taxon>Chordata</taxon>
        <taxon>Craniata</taxon>
        <taxon>Vertebrata</taxon>
        <taxon>Euteleostomi</taxon>
        <taxon>Actinopterygii</taxon>
        <taxon>Neopterygii</taxon>
        <taxon>Teleostei</taxon>
        <taxon>Ostariophysi</taxon>
        <taxon>Siluriformes</taxon>
        <taxon>Sisoridae</taxon>
        <taxon>Sisorinae</taxon>
        <taxon>Bagarius</taxon>
    </lineage>
</organism>
<keyword evidence="3" id="KW-1185">Reference proteome</keyword>
<evidence type="ECO:0000313" key="3">
    <source>
        <dbReference type="Proteomes" id="UP000319801"/>
    </source>
</evidence>
<reference evidence="2 3" key="1">
    <citation type="journal article" date="2019" name="Genome Biol. Evol.">
        <title>Whole-Genome Sequencing of the Giant Devil Catfish, Bagarius yarrelli.</title>
        <authorList>
            <person name="Jiang W."/>
            <person name="Lv Y."/>
            <person name="Cheng L."/>
            <person name="Yang K."/>
            <person name="Chao B."/>
            <person name="Wang X."/>
            <person name="Li Y."/>
            <person name="Pan X."/>
            <person name="You X."/>
            <person name="Zhang Y."/>
            <person name="Yang J."/>
            <person name="Li J."/>
            <person name="Zhang X."/>
            <person name="Liu S."/>
            <person name="Sun C."/>
            <person name="Yang J."/>
            <person name="Shi Q."/>
        </authorList>
    </citation>
    <scope>NUCLEOTIDE SEQUENCE [LARGE SCALE GENOMIC DNA]</scope>
    <source>
        <strain evidence="2">JWS20170419001</strain>
        <tissue evidence="2">Muscle</tissue>
    </source>
</reference>
<dbReference type="Proteomes" id="UP000319801">
    <property type="component" value="Unassembled WGS sequence"/>
</dbReference>
<protein>
    <submittedName>
        <fullName evidence="2">Uncharacterized protein</fullName>
    </submittedName>
</protein>
<evidence type="ECO:0000256" key="1">
    <source>
        <dbReference type="SAM" id="MobiDB-lite"/>
    </source>
</evidence>
<dbReference type="EMBL" id="VCAZ01000073">
    <property type="protein sequence ID" value="TSP09128.1"/>
    <property type="molecule type" value="Genomic_DNA"/>
</dbReference>
<accession>A0A556UGE0</accession>
<evidence type="ECO:0000313" key="2">
    <source>
        <dbReference type="EMBL" id="TSP09128.1"/>
    </source>
</evidence>
<feature type="region of interest" description="Disordered" evidence="1">
    <location>
        <begin position="46"/>
        <end position="98"/>
    </location>
</feature>
<proteinExistence type="predicted"/>
<dbReference type="AlphaFoldDB" id="A0A556UGE0"/>
<feature type="compositionally biased region" description="Polar residues" evidence="1">
    <location>
        <begin position="74"/>
        <end position="92"/>
    </location>
</feature>
<comment type="caution">
    <text evidence="2">The sequence shown here is derived from an EMBL/GenBank/DDBJ whole genome shotgun (WGS) entry which is preliminary data.</text>
</comment>